<evidence type="ECO:0000313" key="3">
    <source>
        <dbReference type="Proteomes" id="UP001179952"/>
    </source>
</evidence>
<protein>
    <submittedName>
        <fullName evidence="2">Uncharacterized protein</fullName>
    </submittedName>
</protein>
<name>A0AAV9BBC1_ACOGR</name>
<evidence type="ECO:0000313" key="2">
    <source>
        <dbReference type="EMBL" id="KAK1273412.1"/>
    </source>
</evidence>
<organism evidence="2 3">
    <name type="scientific">Acorus gramineus</name>
    <name type="common">Dwarf sweet flag</name>
    <dbReference type="NCBI Taxonomy" id="55184"/>
    <lineage>
        <taxon>Eukaryota</taxon>
        <taxon>Viridiplantae</taxon>
        <taxon>Streptophyta</taxon>
        <taxon>Embryophyta</taxon>
        <taxon>Tracheophyta</taxon>
        <taxon>Spermatophyta</taxon>
        <taxon>Magnoliopsida</taxon>
        <taxon>Liliopsida</taxon>
        <taxon>Acoraceae</taxon>
        <taxon>Acorus</taxon>
    </lineage>
</organism>
<reference evidence="2" key="1">
    <citation type="journal article" date="2023" name="Nat. Commun.">
        <title>Diploid and tetraploid genomes of Acorus and the evolution of monocots.</title>
        <authorList>
            <person name="Ma L."/>
            <person name="Liu K.W."/>
            <person name="Li Z."/>
            <person name="Hsiao Y.Y."/>
            <person name="Qi Y."/>
            <person name="Fu T."/>
            <person name="Tang G.D."/>
            <person name="Zhang D."/>
            <person name="Sun W.H."/>
            <person name="Liu D.K."/>
            <person name="Li Y."/>
            <person name="Chen G.Z."/>
            <person name="Liu X.D."/>
            <person name="Liao X.Y."/>
            <person name="Jiang Y.T."/>
            <person name="Yu X."/>
            <person name="Hao Y."/>
            <person name="Huang J."/>
            <person name="Zhao X.W."/>
            <person name="Ke S."/>
            <person name="Chen Y.Y."/>
            <person name="Wu W.L."/>
            <person name="Hsu J.L."/>
            <person name="Lin Y.F."/>
            <person name="Huang M.D."/>
            <person name="Li C.Y."/>
            <person name="Huang L."/>
            <person name="Wang Z.W."/>
            <person name="Zhao X."/>
            <person name="Zhong W.Y."/>
            <person name="Peng D.H."/>
            <person name="Ahmad S."/>
            <person name="Lan S."/>
            <person name="Zhang J.S."/>
            <person name="Tsai W.C."/>
            <person name="Van de Peer Y."/>
            <person name="Liu Z.J."/>
        </authorList>
    </citation>
    <scope>NUCLEOTIDE SEQUENCE</scope>
    <source>
        <strain evidence="2">SCP</strain>
    </source>
</reference>
<accession>A0AAV9BBC1</accession>
<reference evidence="2" key="2">
    <citation type="submission" date="2023-06" db="EMBL/GenBank/DDBJ databases">
        <authorList>
            <person name="Ma L."/>
            <person name="Liu K.-W."/>
            <person name="Li Z."/>
            <person name="Hsiao Y.-Y."/>
            <person name="Qi Y."/>
            <person name="Fu T."/>
            <person name="Tang G."/>
            <person name="Zhang D."/>
            <person name="Sun W.-H."/>
            <person name="Liu D.-K."/>
            <person name="Li Y."/>
            <person name="Chen G.-Z."/>
            <person name="Liu X.-D."/>
            <person name="Liao X.-Y."/>
            <person name="Jiang Y.-T."/>
            <person name="Yu X."/>
            <person name="Hao Y."/>
            <person name="Huang J."/>
            <person name="Zhao X.-W."/>
            <person name="Ke S."/>
            <person name="Chen Y.-Y."/>
            <person name="Wu W.-L."/>
            <person name="Hsu J.-L."/>
            <person name="Lin Y.-F."/>
            <person name="Huang M.-D."/>
            <person name="Li C.-Y."/>
            <person name="Huang L."/>
            <person name="Wang Z.-W."/>
            <person name="Zhao X."/>
            <person name="Zhong W.-Y."/>
            <person name="Peng D.-H."/>
            <person name="Ahmad S."/>
            <person name="Lan S."/>
            <person name="Zhang J.-S."/>
            <person name="Tsai W.-C."/>
            <person name="Van De Peer Y."/>
            <person name="Liu Z.-J."/>
        </authorList>
    </citation>
    <scope>NUCLEOTIDE SEQUENCE</scope>
    <source>
        <strain evidence="2">SCP</strain>
        <tissue evidence="2">Leaves</tissue>
    </source>
</reference>
<dbReference type="EMBL" id="JAUJYN010000004">
    <property type="protein sequence ID" value="KAK1273412.1"/>
    <property type="molecule type" value="Genomic_DNA"/>
</dbReference>
<proteinExistence type="predicted"/>
<comment type="caution">
    <text evidence="2">The sequence shown here is derived from an EMBL/GenBank/DDBJ whole genome shotgun (WGS) entry which is preliminary data.</text>
</comment>
<evidence type="ECO:0000313" key="1">
    <source>
        <dbReference type="EMBL" id="KAK1256873.1"/>
    </source>
</evidence>
<keyword evidence="3" id="KW-1185">Reference proteome</keyword>
<dbReference type="EMBL" id="JAUJYN010000075">
    <property type="protein sequence ID" value="KAK1256873.1"/>
    <property type="molecule type" value="Genomic_DNA"/>
</dbReference>
<dbReference type="AlphaFoldDB" id="A0AAV9BBC1"/>
<gene>
    <name evidence="2" type="ORF">QJS04_geneDACA015199</name>
    <name evidence="1" type="ORF">QJS04_geneDACA025058</name>
</gene>
<sequence>MVVQLQLSVNTKGDAVFMSPNVKGQRVDDFLDAQHGGRKMTTGFSSGLTTPTTPLLI</sequence>
<dbReference type="Proteomes" id="UP001179952">
    <property type="component" value="Unassembled WGS sequence"/>
</dbReference>